<keyword evidence="3" id="KW-1185">Reference proteome</keyword>
<protein>
    <submittedName>
        <fullName evidence="2">Uncharacterized protein</fullName>
    </submittedName>
</protein>
<dbReference type="InParanoid" id="A0A2P5F5P3"/>
<feature type="compositionally biased region" description="Basic and acidic residues" evidence="1">
    <location>
        <begin position="1"/>
        <end position="20"/>
    </location>
</feature>
<dbReference type="EMBL" id="JXTC01000060">
    <property type="protein sequence ID" value="PON93112.1"/>
    <property type="molecule type" value="Genomic_DNA"/>
</dbReference>
<proteinExistence type="predicted"/>
<reference evidence="3" key="1">
    <citation type="submission" date="2016-06" db="EMBL/GenBank/DDBJ databases">
        <title>Parallel loss of symbiosis genes in relatives of nitrogen-fixing non-legume Parasponia.</title>
        <authorList>
            <person name="Van Velzen R."/>
            <person name="Holmer R."/>
            <person name="Bu F."/>
            <person name="Rutten L."/>
            <person name="Van Zeijl A."/>
            <person name="Liu W."/>
            <person name="Santuari L."/>
            <person name="Cao Q."/>
            <person name="Sharma T."/>
            <person name="Shen D."/>
            <person name="Roswanjaya Y."/>
            <person name="Wardhani T."/>
            <person name="Kalhor M.S."/>
            <person name="Jansen J."/>
            <person name="Van den Hoogen J."/>
            <person name="Gungor B."/>
            <person name="Hartog M."/>
            <person name="Hontelez J."/>
            <person name="Verver J."/>
            <person name="Yang W.-C."/>
            <person name="Schijlen E."/>
            <person name="Repin R."/>
            <person name="Schilthuizen M."/>
            <person name="Schranz E."/>
            <person name="Heidstra R."/>
            <person name="Miyata K."/>
            <person name="Fedorova E."/>
            <person name="Kohlen W."/>
            <person name="Bisseling T."/>
            <person name="Smit S."/>
            <person name="Geurts R."/>
        </authorList>
    </citation>
    <scope>NUCLEOTIDE SEQUENCE [LARGE SCALE GENOMIC DNA]</scope>
    <source>
        <strain evidence="3">cv. RG33-2</strain>
    </source>
</reference>
<accession>A0A2P5F5P3</accession>
<dbReference type="OrthoDB" id="10483846at2759"/>
<dbReference type="AlphaFoldDB" id="A0A2P5F5P3"/>
<organism evidence="2 3">
    <name type="scientific">Trema orientale</name>
    <name type="common">Charcoal tree</name>
    <name type="synonym">Celtis orientalis</name>
    <dbReference type="NCBI Taxonomy" id="63057"/>
    <lineage>
        <taxon>Eukaryota</taxon>
        <taxon>Viridiplantae</taxon>
        <taxon>Streptophyta</taxon>
        <taxon>Embryophyta</taxon>
        <taxon>Tracheophyta</taxon>
        <taxon>Spermatophyta</taxon>
        <taxon>Magnoliopsida</taxon>
        <taxon>eudicotyledons</taxon>
        <taxon>Gunneridae</taxon>
        <taxon>Pentapetalae</taxon>
        <taxon>rosids</taxon>
        <taxon>fabids</taxon>
        <taxon>Rosales</taxon>
        <taxon>Cannabaceae</taxon>
        <taxon>Trema</taxon>
    </lineage>
</organism>
<feature type="region of interest" description="Disordered" evidence="1">
    <location>
        <begin position="1"/>
        <end position="49"/>
    </location>
</feature>
<evidence type="ECO:0000256" key="1">
    <source>
        <dbReference type="SAM" id="MobiDB-lite"/>
    </source>
</evidence>
<evidence type="ECO:0000313" key="3">
    <source>
        <dbReference type="Proteomes" id="UP000237000"/>
    </source>
</evidence>
<evidence type="ECO:0000313" key="2">
    <source>
        <dbReference type="EMBL" id="PON93112.1"/>
    </source>
</evidence>
<dbReference type="Proteomes" id="UP000237000">
    <property type="component" value="Unassembled WGS sequence"/>
</dbReference>
<sequence>MGSRVREIDSSKVRDQRDAPDASQAKPEYLPLRPPQENTQADRRAKVTRSQAIGSVLETVSQAVGDIDQEGSTASVPVNDQLAQEVARMQNELNRLAAREEYQVKEDYSSFTPEIQIAPLPDGFKMPTITVCEGKTDSQD</sequence>
<gene>
    <name evidence="2" type="ORF">TorRG33x02_110180</name>
</gene>
<name>A0A2P5F5P3_TREOI</name>
<comment type="caution">
    <text evidence="2">The sequence shown here is derived from an EMBL/GenBank/DDBJ whole genome shotgun (WGS) entry which is preliminary data.</text>
</comment>